<evidence type="ECO:0000313" key="2">
    <source>
        <dbReference type="EMBL" id="KAB7785495.1"/>
    </source>
</evidence>
<comment type="caution">
    <text evidence="2">The sequence shown here is derived from an EMBL/GenBank/DDBJ whole genome shotgun (WGS) entry which is preliminary data.</text>
</comment>
<protein>
    <submittedName>
        <fullName evidence="2">Uncharacterized protein</fullName>
    </submittedName>
</protein>
<feature type="region of interest" description="Disordered" evidence="1">
    <location>
        <begin position="1"/>
        <end position="24"/>
    </location>
</feature>
<dbReference type="AlphaFoldDB" id="A0A833J6H5"/>
<evidence type="ECO:0000256" key="1">
    <source>
        <dbReference type="SAM" id="MobiDB-lite"/>
    </source>
</evidence>
<organism evidence="2 3">
    <name type="scientific">Methylorubrum populi</name>
    <dbReference type="NCBI Taxonomy" id="223967"/>
    <lineage>
        <taxon>Bacteria</taxon>
        <taxon>Pseudomonadati</taxon>
        <taxon>Pseudomonadota</taxon>
        <taxon>Alphaproteobacteria</taxon>
        <taxon>Hyphomicrobiales</taxon>
        <taxon>Methylobacteriaceae</taxon>
        <taxon>Methylorubrum</taxon>
    </lineage>
</organism>
<gene>
    <name evidence="2" type="ORF">F8B43_1996</name>
</gene>
<sequence>MIDRLAPRIAGGSRVPLRGPGTTVARGITDASLARRRRTRPC</sequence>
<dbReference type="EMBL" id="WEKV01000009">
    <property type="protein sequence ID" value="KAB7785495.1"/>
    <property type="molecule type" value="Genomic_DNA"/>
</dbReference>
<name>A0A833J6H5_9HYPH</name>
<proteinExistence type="predicted"/>
<dbReference type="Proteomes" id="UP000469949">
    <property type="component" value="Unassembled WGS sequence"/>
</dbReference>
<evidence type="ECO:0000313" key="3">
    <source>
        <dbReference type="Proteomes" id="UP000469949"/>
    </source>
</evidence>
<accession>A0A833J6H5</accession>
<reference evidence="2 3" key="1">
    <citation type="submission" date="2019-10" db="EMBL/GenBank/DDBJ databases">
        <title>Draft Genome Sequence of the Caffeine Degrading Methylotroph Methylorubrum populi PINKEL.</title>
        <authorList>
            <person name="Dawson S.C."/>
            <person name="Zhang X."/>
            <person name="Wright M.E."/>
            <person name="Sharma G."/>
            <person name="Langner J.T."/>
            <person name="Ditty J.L."/>
            <person name="Subuyuj G.A."/>
        </authorList>
    </citation>
    <scope>NUCLEOTIDE SEQUENCE [LARGE SCALE GENOMIC DNA]</scope>
    <source>
        <strain evidence="2 3">Pinkel</strain>
    </source>
</reference>